<dbReference type="Gene3D" id="1.10.287.110">
    <property type="entry name" value="DnaJ domain"/>
    <property type="match status" value="1"/>
</dbReference>
<dbReference type="InterPro" id="IPR001623">
    <property type="entry name" value="DnaJ_domain"/>
</dbReference>
<proteinExistence type="predicted"/>
<dbReference type="EMBL" id="JAPEVA010000081">
    <property type="protein sequence ID" value="KAJ4400964.1"/>
    <property type="molecule type" value="Genomic_DNA"/>
</dbReference>
<feature type="region of interest" description="Disordered" evidence="1">
    <location>
        <begin position="70"/>
        <end position="136"/>
    </location>
</feature>
<organism evidence="3 4">
    <name type="scientific">Didymella pomorum</name>
    <dbReference type="NCBI Taxonomy" id="749634"/>
    <lineage>
        <taxon>Eukaryota</taxon>
        <taxon>Fungi</taxon>
        <taxon>Dikarya</taxon>
        <taxon>Ascomycota</taxon>
        <taxon>Pezizomycotina</taxon>
        <taxon>Dothideomycetes</taxon>
        <taxon>Pleosporomycetidae</taxon>
        <taxon>Pleosporales</taxon>
        <taxon>Pleosporineae</taxon>
        <taxon>Didymellaceae</taxon>
        <taxon>Didymella</taxon>
    </lineage>
</organism>
<accession>A0A9W8Z981</accession>
<evidence type="ECO:0000259" key="2">
    <source>
        <dbReference type="PROSITE" id="PS50076"/>
    </source>
</evidence>
<dbReference type="PRINTS" id="PR00625">
    <property type="entry name" value="JDOMAIN"/>
</dbReference>
<feature type="compositionally biased region" description="Polar residues" evidence="1">
    <location>
        <begin position="117"/>
        <end position="136"/>
    </location>
</feature>
<dbReference type="GO" id="GO:0005789">
    <property type="term" value="C:endoplasmic reticulum membrane"/>
    <property type="evidence" value="ECO:0007669"/>
    <property type="project" value="TreeGrafter"/>
</dbReference>
<evidence type="ECO:0000256" key="1">
    <source>
        <dbReference type="SAM" id="MobiDB-lite"/>
    </source>
</evidence>
<evidence type="ECO:0000313" key="4">
    <source>
        <dbReference type="Proteomes" id="UP001140510"/>
    </source>
</evidence>
<dbReference type="GO" id="GO:0030544">
    <property type="term" value="F:Hsp70 protein binding"/>
    <property type="evidence" value="ECO:0007669"/>
    <property type="project" value="TreeGrafter"/>
</dbReference>
<dbReference type="PROSITE" id="PS00636">
    <property type="entry name" value="DNAJ_1"/>
    <property type="match status" value="1"/>
</dbReference>
<evidence type="ECO:0000313" key="3">
    <source>
        <dbReference type="EMBL" id="KAJ4400964.1"/>
    </source>
</evidence>
<dbReference type="Pfam" id="PF00226">
    <property type="entry name" value="DnaJ"/>
    <property type="match status" value="1"/>
</dbReference>
<gene>
    <name evidence="3" type="primary">CAJ1_2</name>
    <name evidence="3" type="ORF">N0V91_008343</name>
</gene>
<dbReference type="PANTHER" id="PTHR43908">
    <property type="entry name" value="AT29763P-RELATED"/>
    <property type="match status" value="1"/>
</dbReference>
<dbReference type="InterPro" id="IPR018253">
    <property type="entry name" value="DnaJ_domain_CS"/>
</dbReference>
<dbReference type="CDD" id="cd06257">
    <property type="entry name" value="DnaJ"/>
    <property type="match status" value="1"/>
</dbReference>
<dbReference type="InterPro" id="IPR036869">
    <property type="entry name" value="J_dom_sf"/>
</dbReference>
<comment type="caution">
    <text evidence="3">The sequence shown here is derived from an EMBL/GenBank/DDBJ whole genome shotgun (WGS) entry which is preliminary data.</text>
</comment>
<dbReference type="SMART" id="SM00271">
    <property type="entry name" value="DnaJ"/>
    <property type="match status" value="1"/>
</dbReference>
<reference evidence="3" key="1">
    <citation type="submission" date="2022-10" db="EMBL/GenBank/DDBJ databases">
        <title>Tapping the CABI collections for fungal endophytes: first genome assemblies for Collariella, Neodidymelliopsis, Ascochyta clinopodiicola, Didymella pomorum, Didymosphaeria variabile, Neocosmospora piperis and Neocucurbitaria cava.</title>
        <authorList>
            <person name="Hill R."/>
        </authorList>
    </citation>
    <scope>NUCLEOTIDE SEQUENCE</scope>
    <source>
        <strain evidence="3">IMI 355091</strain>
    </source>
</reference>
<keyword evidence="4" id="KW-1185">Reference proteome</keyword>
<sequence length="285" mass="31696">MLTHYQMFDVNLSADILAFKKAYYSISLLCHPDKTVQLPVGERAQREQLFKYVNIAFEVLSDPRKRKFYDQTVRLGQDRPSTQARNTTTRHPHSPAPGQQPQPQPQPRTAQPEDAQSFENTSSPQRAPSSSHRFTASTLGKAPDFHWCHSRMEVLTGRLLSSSLVESQAAGLELVVEIAVASSAVQAVAQGAVVWKWSHNIDHEPPAAATEVRVTNILLFPYMPFMTIAPSGAMPAPPYPEESPMRGLLTQFPAIKIEESAPEAYRVREEQLGKTMCRLTAVGSM</sequence>
<feature type="compositionally biased region" description="Pro residues" evidence="1">
    <location>
        <begin position="94"/>
        <end position="106"/>
    </location>
</feature>
<dbReference type="Proteomes" id="UP001140510">
    <property type="component" value="Unassembled WGS sequence"/>
</dbReference>
<dbReference type="InterPro" id="IPR051100">
    <property type="entry name" value="DnaJ_subfamily_B/C"/>
</dbReference>
<dbReference type="PROSITE" id="PS50076">
    <property type="entry name" value="DNAJ_2"/>
    <property type="match status" value="1"/>
</dbReference>
<dbReference type="PANTHER" id="PTHR43908:SF3">
    <property type="entry name" value="AT29763P-RELATED"/>
    <property type="match status" value="1"/>
</dbReference>
<dbReference type="AlphaFoldDB" id="A0A9W8Z981"/>
<protein>
    <submittedName>
        <fullName evidence="3">DnaJ-like protein</fullName>
    </submittedName>
</protein>
<feature type="domain" description="J" evidence="2">
    <location>
        <begin position="3"/>
        <end position="73"/>
    </location>
</feature>
<dbReference type="SUPFAM" id="SSF46565">
    <property type="entry name" value="Chaperone J-domain"/>
    <property type="match status" value="1"/>
</dbReference>
<dbReference type="GO" id="GO:0071218">
    <property type="term" value="P:cellular response to misfolded protein"/>
    <property type="evidence" value="ECO:0007669"/>
    <property type="project" value="TreeGrafter"/>
</dbReference>
<dbReference type="OrthoDB" id="10250354at2759"/>
<name>A0A9W8Z981_9PLEO</name>